<sequence>MRIAPPAARRRVLLIIWTTHSNIGDECVRSYNPKHIDSFGPTHRAAPDAYGDTFHDLRRALSSVHRLPRRRDARARLRVATAASPIPLTKPAP</sequence>
<protein>
    <submittedName>
        <fullName evidence="1">Uncharacterized protein</fullName>
    </submittedName>
</protein>
<proteinExistence type="predicted"/>
<gene>
    <name evidence="1" type="ordered locus">Bcep1808_0591</name>
</gene>
<name>A4JBF0_BURVG</name>
<dbReference type="AlphaFoldDB" id="A4JBF0"/>
<dbReference type="HOGENOM" id="CLU_185887_0_0_4"/>
<organism evidence="1 2">
    <name type="scientific">Burkholderia vietnamiensis (strain G4 / LMG 22486)</name>
    <name type="common">Burkholderia cepacia (strain R1808)</name>
    <dbReference type="NCBI Taxonomy" id="269482"/>
    <lineage>
        <taxon>Bacteria</taxon>
        <taxon>Pseudomonadati</taxon>
        <taxon>Pseudomonadota</taxon>
        <taxon>Betaproteobacteria</taxon>
        <taxon>Burkholderiales</taxon>
        <taxon>Burkholderiaceae</taxon>
        <taxon>Burkholderia</taxon>
        <taxon>Burkholderia cepacia complex</taxon>
    </lineage>
</organism>
<evidence type="ECO:0000313" key="2">
    <source>
        <dbReference type="Proteomes" id="UP000002287"/>
    </source>
</evidence>
<reference evidence="2" key="1">
    <citation type="submission" date="2007-03" db="EMBL/GenBank/DDBJ databases">
        <title>Complete sequence of chromosome 1 of Burkholderia vietnamiensis G4.</title>
        <authorList>
            <consortium name="US DOE Joint Genome Institute"/>
            <person name="Copeland A."/>
            <person name="Lucas S."/>
            <person name="Lapidus A."/>
            <person name="Barry K."/>
            <person name="Detter J.C."/>
            <person name="Glavina del Rio T."/>
            <person name="Hammon N."/>
            <person name="Israni S."/>
            <person name="Dalin E."/>
            <person name="Tice H."/>
            <person name="Pitluck S."/>
            <person name="Chain P."/>
            <person name="Malfatti S."/>
            <person name="Shin M."/>
            <person name="Vergez L."/>
            <person name="Schmutz J."/>
            <person name="Larimer F."/>
            <person name="Land M."/>
            <person name="Hauser L."/>
            <person name="Kyrpides N."/>
            <person name="Tiedje J."/>
            <person name="Richardson P."/>
        </authorList>
    </citation>
    <scope>NUCLEOTIDE SEQUENCE [LARGE SCALE GENOMIC DNA]</scope>
    <source>
        <strain evidence="2">G4 / LMG 22486</strain>
    </source>
</reference>
<dbReference type="Proteomes" id="UP000002287">
    <property type="component" value="Chromosome 1"/>
</dbReference>
<dbReference type="EMBL" id="CP000614">
    <property type="protein sequence ID" value="ABO53603.1"/>
    <property type="molecule type" value="Genomic_DNA"/>
</dbReference>
<evidence type="ECO:0000313" key="1">
    <source>
        <dbReference type="EMBL" id="ABO53603.1"/>
    </source>
</evidence>
<dbReference type="KEGG" id="bvi:Bcep1808_0591"/>
<accession>A4JBF0</accession>